<dbReference type="Proteomes" id="UP000580568">
    <property type="component" value="Unassembled WGS sequence"/>
</dbReference>
<accession>A0A6V8SD23</accession>
<sequence>MNDVTKFTPHETLELHELLNTGVLGVKKLNATIGMVQDEELKQFMQTTLNTKKASVNDIQATVSKIQNV</sequence>
<dbReference type="AlphaFoldDB" id="A0A6V8SD23"/>
<proteinExistence type="predicted"/>
<comment type="caution">
    <text evidence="1">The sequence shown here is derived from an EMBL/GenBank/DDBJ whole genome shotgun (WGS) entry which is preliminary data.</text>
</comment>
<gene>
    <name evidence="1" type="ORF">bsdtw1_01215</name>
</gene>
<evidence type="ECO:0008006" key="3">
    <source>
        <dbReference type="Google" id="ProtNLM"/>
    </source>
</evidence>
<keyword evidence="2" id="KW-1185">Reference proteome</keyword>
<evidence type="ECO:0000313" key="2">
    <source>
        <dbReference type="Proteomes" id="UP000580568"/>
    </source>
</evidence>
<dbReference type="RefSeq" id="WP_183276672.1">
    <property type="nucleotide sequence ID" value="NZ_BLZR01000001.1"/>
</dbReference>
<organism evidence="1 2">
    <name type="scientific">Clostridium fungisolvens</name>
    <dbReference type="NCBI Taxonomy" id="1604897"/>
    <lineage>
        <taxon>Bacteria</taxon>
        <taxon>Bacillati</taxon>
        <taxon>Bacillota</taxon>
        <taxon>Clostridia</taxon>
        <taxon>Eubacteriales</taxon>
        <taxon>Clostridiaceae</taxon>
        <taxon>Clostridium</taxon>
    </lineage>
</organism>
<name>A0A6V8SD23_9CLOT</name>
<dbReference type="EMBL" id="BLZR01000001">
    <property type="protein sequence ID" value="GFP75144.1"/>
    <property type="molecule type" value="Genomic_DNA"/>
</dbReference>
<evidence type="ECO:0000313" key="1">
    <source>
        <dbReference type="EMBL" id="GFP75144.1"/>
    </source>
</evidence>
<reference evidence="1 2" key="1">
    <citation type="submission" date="2020-07" db="EMBL/GenBank/DDBJ databases">
        <title>A new beta-1,3-glucan-decomposing anaerobic bacterium isolated from anoxic soil subjected to biological soil disinfestation.</title>
        <authorList>
            <person name="Ueki A."/>
            <person name="Tonouchi A."/>
        </authorList>
    </citation>
    <scope>NUCLEOTIDE SEQUENCE [LARGE SCALE GENOMIC DNA]</scope>
    <source>
        <strain evidence="1 2">TW1</strain>
    </source>
</reference>
<protein>
    <recommendedName>
        <fullName evidence="3">Spore coat protein</fullName>
    </recommendedName>
</protein>